<name>A0A6P7GY81_DIAVI</name>
<protein>
    <submittedName>
        <fullName evidence="1">Uncharacterized protein LOC114347945 isoform X1</fullName>
    </submittedName>
</protein>
<gene>
    <name evidence="1" type="primary">LOC114347945</name>
</gene>
<evidence type="ECO:0000313" key="1">
    <source>
        <dbReference type="RefSeq" id="XP_028154389.1"/>
    </source>
</evidence>
<organism evidence="1">
    <name type="scientific">Diabrotica virgifera virgifera</name>
    <name type="common">western corn rootworm</name>
    <dbReference type="NCBI Taxonomy" id="50390"/>
    <lineage>
        <taxon>Eukaryota</taxon>
        <taxon>Metazoa</taxon>
        <taxon>Ecdysozoa</taxon>
        <taxon>Arthropoda</taxon>
        <taxon>Hexapoda</taxon>
        <taxon>Insecta</taxon>
        <taxon>Pterygota</taxon>
        <taxon>Neoptera</taxon>
        <taxon>Endopterygota</taxon>
        <taxon>Coleoptera</taxon>
        <taxon>Polyphaga</taxon>
        <taxon>Cucujiformia</taxon>
        <taxon>Chrysomeloidea</taxon>
        <taxon>Chrysomelidae</taxon>
        <taxon>Galerucinae</taxon>
        <taxon>Diabroticina</taxon>
        <taxon>Diabroticites</taxon>
        <taxon>Diabrotica</taxon>
    </lineage>
</organism>
<sequence length="153" mass="17505">MELREDYIKTNQNVLILSIKSELEECMFESNYTKDSLSDSYCPDDIKIEEHVLQCEIGSPFPVIKQEVKTEIKELDEQNLQVNHGSETRFKNTKELDSDKAVKLHIGASTDIDHEKHGRSMKTSKSLSNIGKKSFSFLELGEVTSTHQLIHPH</sequence>
<dbReference type="RefSeq" id="XP_028154389.1">
    <property type="nucleotide sequence ID" value="XM_028298588.1"/>
</dbReference>
<accession>A0A6P7GY81</accession>
<dbReference type="AlphaFoldDB" id="A0A6P7GY81"/>
<proteinExistence type="predicted"/>
<dbReference type="InParanoid" id="A0A6P7GY81"/>
<reference evidence="1" key="1">
    <citation type="submission" date="2025-08" db="UniProtKB">
        <authorList>
            <consortium name="RefSeq"/>
        </authorList>
    </citation>
    <scope>IDENTIFICATION</scope>
    <source>
        <tissue evidence="1">Whole insect</tissue>
    </source>
</reference>